<keyword evidence="3" id="KW-0812">Transmembrane</keyword>
<evidence type="ECO:0000256" key="1">
    <source>
        <dbReference type="SAM" id="Coils"/>
    </source>
</evidence>
<keyword evidence="1" id="KW-0175">Coiled coil</keyword>
<comment type="caution">
    <text evidence="4">The sequence shown here is derived from an EMBL/GenBank/DDBJ whole genome shotgun (WGS) entry which is preliminary data.</text>
</comment>
<accession>A0AAD2CMP1</accession>
<dbReference type="Proteomes" id="UP001295423">
    <property type="component" value="Unassembled WGS sequence"/>
</dbReference>
<evidence type="ECO:0000256" key="2">
    <source>
        <dbReference type="SAM" id="MobiDB-lite"/>
    </source>
</evidence>
<feature type="transmembrane region" description="Helical" evidence="3">
    <location>
        <begin position="65"/>
        <end position="86"/>
    </location>
</feature>
<protein>
    <submittedName>
        <fullName evidence="4">Uncharacterized protein</fullName>
    </submittedName>
</protein>
<dbReference type="EMBL" id="CAKOGP040000820">
    <property type="protein sequence ID" value="CAJ1939624.1"/>
    <property type="molecule type" value="Genomic_DNA"/>
</dbReference>
<name>A0AAD2CMP1_9STRA</name>
<feature type="region of interest" description="Disordered" evidence="2">
    <location>
        <begin position="1"/>
        <end position="41"/>
    </location>
</feature>
<dbReference type="AlphaFoldDB" id="A0AAD2CMP1"/>
<sequence>MPNNTQADVESGMVTPQKPKKAGMDGSISCEDVSPAKTAPLSPQTITIDVNERSRSRGVLGMSRVKSMMIVGTGLFLAGGLAYFVLEWFEIPGLEAQIDRLEGEVDRLAAENNRYELLNDELNTTVGELKGINIALNDTANRLQETSQELGFKVADLKQQNQIFEEQNGKLSKTVDDLVLVSNFLNETSEGLDDSLEQITAFLADQIASNQAILLGTLENTYRQRKDGWNCDYNSVFGGRTYTQDYNVEIPATDFRSIMDYVSNRVLDELCFDRNDFTVFLGLPEYTPLTSNRLNAAMTIYTERALDWYFPEANENGLTHNDWSTVAFDCENLEATQKYSFSS</sequence>
<gene>
    <name evidence="4" type="ORF">CYCCA115_LOCUS6668</name>
</gene>
<proteinExistence type="predicted"/>
<keyword evidence="5" id="KW-1185">Reference proteome</keyword>
<evidence type="ECO:0000256" key="3">
    <source>
        <dbReference type="SAM" id="Phobius"/>
    </source>
</evidence>
<evidence type="ECO:0000313" key="4">
    <source>
        <dbReference type="EMBL" id="CAJ1939624.1"/>
    </source>
</evidence>
<reference evidence="4" key="1">
    <citation type="submission" date="2023-08" db="EMBL/GenBank/DDBJ databases">
        <authorList>
            <person name="Audoor S."/>
            <person name="Bilcke G."/>
        </authorList>
    </citation>
    <scope>NUCLEOTIDE SEQUENCE</scope>
</reference>
<feature type="coiled-coil region" evidence="1">
    <location>
        <begin position="91"/>
        <end position="174"/>
    </location>
</feature>
<organism evidence="4 5">
    <name type="scientific">Cylindrotheca closterium</name>
    <dbReference type="NCBI Taxonomy" id="2856"/>
    <lineage>
        <taxon>Eukaryota</taxon>
        <taxon>Sar</taxon>
        <taxon>Stramenopiles</taxon>
        <taxon>Ochrophyta</taxon>
        <taxon>Bacillariophyta</taxon>
        <taxon>Bacillariophyceae</taxon>
        <taxon>Bacillariophycidae</taxon>
        <taxon>Bacillariales</taxon>
        <taxon>Bacillariaceae</taxon>
        <taxon>Cylindrotheca</taxon>
    </lineage>
</organism>
<keyword evidence="3" id="KW-1133">Transmembrane helix</keyword>
<keyword evidence="3" id="KW-0472">Membrane</keyword>
<evidence type="ECO:0000313" key="5">
    <source>
        <dbReference type="Proteomes" id="UP001295423"/>
    </source>
</evidence>